<sequence length="262" mass="30301">MTKTTITIVKTLLTAMLRLREWLFIIRRNFFKLLTFTYAGAYRHHTRLPIEAIAENQDYGQNKNETIVSLVQFRRLKTEELRFVQGGATLSGAAAIGVFSWPTTEKALWATKMLWNWGLFFSLFALISSAHQRLLRHLPEKFDQEFDDQQFEVALSLFLKPVVGQQRSAREVSCRMLWFWQCPIMLMSYSWVFFVNGYVLHLLSPVLIRLALRRQKRQVSALTLCGCGLVVLNFTFCGTLCRHRLALARLKPTTTASSETQV</sequence>
<protein>
    <submittedName>
        <fullName evidence="2">Uncharacterized protein</fullName>
    </submittedName>
</protein>
<proteinExistence type="predicted"/>
<evidence type="ECO:0000256" key="1">
    <source>
        <dbReference type="SAM" id="Phobius"/>
    </source>
</evidence>
<keyword evidence="1" id="KW-1133">Transmembrane helix</keyword>
<feature type="transmembrane region" description="Helical" evidence="1">
    <location>
        <begin position="219"/>
        <end position="241"/>
    </location>
</feature>
<feature type="transmembrane region" description="Helical" evidence="1">
    <location>
        <begin position="177"/>
        <end position="199"/>
    </location>
</feature>
<comment type="caution">
    <text evidence="2">The sequence shown here is derived from an EMBL/GenBank/DDBJ whole genome shotgun (WGS) entry which is preliminary data.</text>
</comment>
<accession>A0A9N8NI76</accession>
<name>A0A9N8NI76_GIBZA</name>
<evidence type="ECO:0000313" key="2">
    <source>
        <dbReference type="EMBL" id="CAG1977278.1"/>
    </source>
</evidence>
<feature type="transmembrane region" description="Helical" evidence="1">
    <location>
        <begin position="83"/>
        <end position="102"/>
    </location>
</feature>
<dbReference type="EMBL" id="CAJPIJ010000104">
    <property type="protein sequence ID" value="CAG1977278.1"/>
    <property type="molecule type" value="Genomic_DNA"/>
</dbReference>
<keyword evidence="1" id="KW-0472">Membrane</keyword>
<dbReference type="Proteomes" id="UP000746612">
    <property type="component" value="Unassembled WGS sequence"/>
</dbReference>
<evidence type="ECO:0000313" key="3">
    <source>
        <dbReference type="Proteomes" id="UP000746612"/>
    </source>
</evidence>
<organism evidence="2 3">
    <name type="scientific">Gibberella zeae</name>
    <name type="common">Wheat head blight fungus</name>
    <name type="synonym">Fusarium graminearum</name>
    <dbReference type="NCBI Taxonomy" id="5518"/>
    <lineage>
        <taxon>Eukaryota</taxon>
        <taxon>Fungi</taxon>
        <taxon>Dikarya</taxon>
        <taxon>Ascomycota</taxon>
        <taxon>Pezizomycotina</taxon>
        <taxon>Sordariomycetes</taxon>
        <taxon>Hypocreomycetidae</taxon>
        <taxon>Hypocreales</taxon>
        <taxon>Nectriaceae</taxon>
        <taxon>Fusarium</taxon>
    </lineage>
</organism>
<reference evidence="2" key="1">
    <citation type="submission" date="2021-03" db="EMBL/GenBank/DDBJ databases">
        <authorList>
            <person name="Alouane T."/>
            <person name="Langin T."/>
            <person name="Bonhomme L."/>
        </authorList>
    </citation>
    <scope>NUCLEOTIDE SEQUENCE</scope>
    <source>
        <strain evidence="2">MDC_Fg202</strain>
    </source>
</reference>
<keyword evidence="1" id="KW-0812">Transmembrane</keyword>
<dbReference type="AlphaFoldDB" id="A0A9N8NI76"/>
<gene>
    <name evidence="2" type="ORF">MDCFG202_LOCUS143075</name>
</gene>
<feature type="transmembrane region" description="Helical" evidence="1">
    <location>
        <begin position="114"/>
        <end position="131"/>
    </location>
</feature>